<sequence>MEQEAVEFIRDVEKVFLPDNDLDERYARFISGLNMLRDQQRHSAEKLIDMLTLLLEDHQNLLSRFKRFLPQTLNPELRPNHDSGYNQQQDPQAEEKCREFFNKIKERFADNARVYEDLLDILASYHSNQESTTVSEAYKKICRLFHGHIDLVHQFESFLNQNTDQIDRWIVDTLRSSAKAHWLKKFDMLLGDLRYSIETIKFWPEGLTEVQMRCIEELYFAEHKGDERLKMELRQDLVKRIQVDPRGVSNVVLPRLVQKEKDLVKDRAEVEREEKKRRAAEVELPTRMTCKLQSPLVPFHFNLTSLTSLDVGLNTLHYSSSLFTFFNHLADKLQVLKLGSNNFEGPIPFLLRKFRSLTVLDLSGNAFDSSILLNLLCNHTCLGFVDLSFNKLEGSLPVCLGNLTSLKVLNLRSNKFGGKIPSELGHLKQLTHLDLSDNSFNSSIPSSFGGLTELESLALASNQWYGTIPEWIGELSQLRELYLFSNNFHGMLPSSLKNVKNLTFLYLSDNQFNGTIPEWIGEELSQLRELALDLNNFHGMLPSSLKNVKNLASLSLSDNQFNGTIPEWIGEELSQVRELTLDSNNFHGMLPSSLKNVKNLAFLSLSDNQFNGTIPEWIGEELSQLQILHLGSNNFSGVIPSSMKKLGQLQLLNLSENHFTGSLTEWIGGELSALNELYLQSNNFSGNIPIQLCQLPNLSRLKLANNNFTGHIPDCFGL</sequence>
<dbReference type="GO" id="GO:0005886">
    <property type="term" value="C:plasma membrane"/>
    <property type="evidence" value="ECO:0007669"/>
    <property type="project" value="UniProtKB-SubCell"/>
</dbReference>
<keyword evidence="4" id="KW-1003">Cell membrane</keyword>
<dbReference type="Pfam" id="PF00560">
    <property type="entry name" value="LRR_1"/>
    <property type="match status" value="2"/>
</dbReference>
<dbReference type="InterPro" id="IPR003591">
    <property type="entry name" value="Leu-rich_rpt_typical-subtyp"/>
</dbReference>
<keyword evidence="7" id="KW-0732">Signal</keyword>
<dbReference type="SUPFAM" id="SSF52047">
    <property type="entry name" value="RNI-like"/>
    <property type="match status" value="1"/>
</dbReference>
<evidence type="ECO:0000256" key="5">
    <source>
        <dbReference type="ARBA" id="ARBA00022614"/>
    </source>
</evidence>
<dbReference type="InterPro" id="IPR032675">
    <property type="entry name" value="LRR_dom_sf"/>
</dbReference>
<evidence type="ECO:0000256" key="3">
    <source>
        <dbReference type="ARBA" id="ARBA00004236"/>
    </source>
</evidence>
<dbReference type="Gene3D" id="1.20.1160.11">
    <property type="entry name" value="Paired amphipathic helix"/>
    <property type="match status" value="2"/>
</dbReference>
<evidence type="ECO:0000256" key="2">
    <source>
        <dbReference type="ARBA" id="ARBA00004167"/>
    </source>
</evidence>
<dbReference type="Pfam" id="PF13855">
    <property type="entry name" value="LRR_8"/>
    <property type="match status" value="1"/>
</dbReference>
<comment type="subcellular location">
    <subcellularLocation>
        <location evidence="3">Cell membrane</location>
    </subcellularLocation>
    <subcellularLocation>
        <location evidence="2">Membrane</location>
        <topology evidence="2">Single-pass membrane protein</topology>
    </subcellularLocation>
    <subcellularLocation>
        <location evidence="1 12">Nucleus</location>
    </subcellularLocation>
</comment>
<evidence type="ECO:0000256" key="11">
    <source>
        <dbReference type="ARBA" id="ARBA00023242"/>
    </source>
</evidence>
<dbReference type="FunFam" id="3.80.10.10:FF:000299">
    <property type="entry name" value="Piriformospora indica-insensitive protein 2"/>
    <property type="match status" value="1"/>
</dbReference>
<keyword evidence="13" id="KW-0175">Coiled coil</keyword>
<evidence type="ECO:0000256" key="7">
    <source>
        <dbReference type="ARBA" id="ARBA00022729"/>
    </source>
</evidence>
<evidence type="ECO:0000256" key="9">
    <source>
        <dbReference type="ARBA" id="ARBA00022989"/>
    </source>
</evidence>
<gene>
    <name evidence="15" type="ORF">OLC1_LOCUS21745</name>
</gene>
<keyword evidence="16" id="KW-1185">Reference proteome</keyword>
<dbReference type="PROSITE" id="PS51477">
    <property type="entry name" value="PAH"/>
    <property type="match status" value="2"/>
</dbReference>
<evidence type="ECO:0000256" key="6">
    <source>
        <dbReference type="ARBA" id="ARBA00022692"/>
    </source>
</evidence>
<dbReference type="FunFam" id="3.80.10.10:FF:000095">
    <property type="entry name" value="LRR receptor-like serine/threonine-protein kinase GSO1"/>
    <property type="match status" value="1"/>
</dbReference>
<dbReference type="InterPro" id="IPR055414">
    <property type="entry name" value="LRR_R13L4/SHOC2-like"/>
</dbReference>
<keyword evidence="11 12" id="KW-0539">Nucleus</keyword>
<dbReference type="InterPro" id="IPR003822">
    <property type="entry name" value="PAH"/>
</dbReference>
<dbReference type="Proteomes" id="UP001161247">
    <property type="component" value="Chromosome 8"/>
</dbReference>
<evidence type="ECO:0000256" key="1">
    <source>
        <dbReference type="ARBA" id="ARBA00004123"/>
    </source>
</evidence>
<proteinExistence type="predicted"/>
<dbReference type="Pfam" id="PF02671">
    <property type="entry name" value="PAH"/>
    <property type="match status" value="2"/>
</dbReference>
<evidence type="ECO:0000259" key="14">
    <source>
        <dbReference type="Pfam" id="PF23598"/>
    </source>
</evidence>
<reference evidence="15" key="1">
    <citation type="submission" date="2023-03" db="EMBL/GenBank/DDBJ databases">
        <authorList>
            <person name="Julca I."/>
        </authorList>
    </citation>
    <scope>NUCLEOTIDE SEQUENCE</scope>
</reference>
<evidence type="ECO:0000256" key="13">
    <source>
        <dbReference type="SAM" id="Coils"/>
    </source>
</evidence>
<dbReference type="InterPro" id="IPR036600">
    <property type="entry name" value="PAH_sf"/>
</dbReference>
<evidence type="ECO:0000256" key="4">
    <source>
        <dbReference type="ARBA" id="ARBA00022475"/>
    </source>
</evidence>
<dbReference type="SMART" id="SM00369">
    <property type="entry name" value="LRR_TYP"/>
    <property type="match status" value="13"/>
</dbReference>
<name>A0AAV1E5I1_OLDCO</name>
<keyword evidence="8" id="KW-0677">Repeat</keyword>
<dbReference type="Pfam" id="PF23598">
    <property type="entry name" value="LRR_14"/>
    <property type="match status" value="1"/>
</dbReference>
<keyword evidence="9" id="KW-1133">Transmembrane helix</keyword>
<feature type="coiled-coil region" evidence="13">
    <location>
        <begin position="256"/>
        <end position="283"/>
    </location>
</feature>
<keyword evidence="5" id="KW-0433">Leucine-rich repeat</keyword>
<evidence type="ECO:0000256" key="8">
    <source>
        <dbReference type="ARBA" id="ARBA00022737"/>
    </source>
</evidence>
<dbReference type="SUPFAM" id="SSF52058">
    <property type="entry name" value="L domain-like"/>
    <property type="match status" value="1"/>
</dbReference>
<protein>
    <submittedName>
        <fullName evidence="15">OLC1v1016012C1</fullName>
    </submittedName>
</protein>
<dbReference type="Gene3D" id="3.80.10.10">
    <property type="entry name" value="Ribonuclease Inhibitor"/>
    <property type="match status" value="2"/>
</dbReference>
<evidence type="ECO:0000256" key="10">
    <source>
        <dbReference type="ARBA" id="ARBA00023136"/>
    </source>
</evidence>
<dbReference type="GO" id="GO:0005634">
    <property type="term" value="C:nucleus"/>
    <property type="evidence" value="ECO:0007669"/>
    <property type="project" value="UniProtKB-SubCell"/>
</dbReference>
<dbReference type="GO" id="GO:0051707">
    <property type="term" value="P:response to other organism"/>
    <property type="evidence" value="ECO:0007669"/>
    <property type="project" value="UniProtKB-ARBA"/>
</dbReference>
<feature type="domain" description="Disease resistance R13L4/SHOC-2-like LRR" evidence="14">
    <location>
        <begin position="350"/>
        <end position="556"/>
    </location>
</feature>
<dbReference type="SUPFAM" id="SSF47762">
    <property type="entry name" value="PAH2 domain"/>
    <property type="match status" value="2"/>
</dbReference>
<accession>A0AAV1E5I1</accession>
<dbReference type="PANTHER" id="PTHR48065">
    <property type="entry name" value="OS10G0469600 PROTEIN"/>
    <property type="match status" value="1"/>
</dbReference>
<dbReference type="EMBL" id="OX459125">
    <property type="protein sequence ID" value="CAI9115174.1"/>
    <property type="molecule type" value="Genomic_DNA"/>
</dbReference>
<evidence type="ECO:0000256" key="12">
    <source>
        <dbReference type="PROSITE-ProRule" id="PRU00810"/>
    </source>
</evidence>
<dbReference type="GO" id="GO:0006952">
    <property type="term" value="P:defense response"/>
    <property type="evidence" value="ECO:0007669"/>
    <property type="project" value="UniProtKB-ARBA"/>
</dbReference>
<dbReference type="InterPro" id="IPR001611">
    <property type="entry name" value="Leu-rich_rpt"/>
</dbReference>
<evidence type="ECO:0000313" key="16">
    <source>
        <dbReference type="Proteomes" id="UP001161247"/>
    </source>
</evidence>
<organism evidence="15 16">
    <name type="scientific">Oldenlandia corymbosa var. corymbosa</name>
    <dbReference type="NCBI Taxonomy" id="529605"/>
    <lineage>
        <taxon>Eukaryota</taxon>
        <taxon>Viridiplantae</taxon>
        <taxon>Streptophyta</taxon>
        <taxon>Embryophyta</taxon>
        <taxon>Tracheophyta</taxon>
        <taxon>Spermatophyta</taxon>
        <taxon>Magnoliopsida</taxon>
        <taxon>eudicotyledons</taxon>
        <taxon>Gunneridae</taxon>
        <taxon>Pentapetalae</taxon>
        <taxon>asterids</taxon>
        <taxon>lamiids</taxon>
        <taxon>Gentianales</taxon>
        <taxon>Rubiaceae</taxon>
        <taxon>Rubioideae</taxon>
        <taxon>Spermacoceae</taxon>
        <taxon>Hedyotis-Oldenlandia complex</taxon>
        <taxon>Oldenlandia</taxon>
    </lineage>
</organism>
<keyword evidence="6" id="KW-0812">Transmembrane</keyword>
<evidence type="ECO:0000313" key="15">
    <source>
        <dbReference type="EMBL" id="CAI9115174.1"/>
    </source>
</evidence>
<dbReference type="AlphaFoldDB" id="A0AAV1E5I1"/>
<dbReference type="GO" id="GO:0006355">
    <property type="term" value="P:regulation of DNA-templated transcription"/>
    <property type="evidence" value="ECO:0007669"/>
    <property type="project" value="InterPro"/>
</dbReference>
<keyword evidence="10" id="KW-0472">Membrane</keyword>